<evidence type="ECO:0000259" key="1">
    <source>
        <dbReference type="Pfam" id="PF00910"/>
    </source>
</evidence>
<reference evidence="3" key="1">
    <citation type="submission" date="2025-08" db="UniProtKB">
        <authorList>
            <consortium name="RefSeq"/>
        </authorList>
    </citation>
    <scope>IDENTIFICATION</scope>
</reference>
<dbReference type="Gene3D" id="3.40.50.300">
    <property type="entry name" value="P-loop containing nucleotide triphosphate hydrolases"/>
    <property type="match status" value="1"/>
</dbReference>
<name>A0ABM4CSB9_HYDVU</name>
<organism evidence="2 3">
    <name type="scientific">Hydra vulgaris</name>
    <name type="common">Hydra</name>
    <name type="synonym">Hydra attenuata</name>
    <dbReference type="NCBI Taxonomy" id="6087"/>
    <lineage>
        <taxon>Eukaryota</taxon>
        <taxon>Metazoa</taxon>
        <taxon>Cnidaria</taxon>
        <taxon>Hydrozoa</taxon>
        <taxon>Hydroidolina</taxon>
        <taxon>Anthoathecata</taxon>
        <taxon>Aplanulata</taxon>
        <taxon>Hydridae</taxon>
        <taxon>Hydra</taxon>
    </lineage>
</organism>
<proteinExistence type="predicted"/>
<evidence type="ECO:0000313" key="2">
    <source>
        <dbReference type="Proteomes" id="UP001652625"/>
    </source>
</evidence>
<dbReference type="Proteomes" id="UP001652625">
    <property type="component" value="Chromosome 10"/>
</dbReference>
<dbReference type="RefSeq" id="XP_065664793.1">
    <property type="nucleotide sequence ID" value="XM_065808721.1"/>
</dbReference>
<accession>A0ABM4CSB9</accession>
<protein>
    <submittedName>
        <fullName evidence="3">Uncharacterized protein LOC136086424</fullName>
    </submittedName>
</protein>
<feature type="domain" description="Helicase superfamily 3 single-stranded DNA/RNA virus" evidence="1">
    <location>
        <begin position="110"/>
        <end position="179"/>
    </location>
</feature>
<dbReference type="Pfam" id="PF00910">
    <property type="entry name" value="RNA_helicase"/>
    <property type="match status" value="1"/>
</dbReference>
<sequence>MYCRQLIALLHERNWNWHIEPTRRWKQAMLYCCKTESRVSPDFYSNVRAEVKVIVIPKLVEIKRYIDRGYSMSDVMNKDEFFSSWCSHNRSLTLYANSKQKKRMFKSICIYLYGPPGCGKSRLAFDISRNCFPDTLPFYKNKSQWWDMYSQEHVVTWDDFRGDCYEPQELFKLCDRYDYKV</sequence>
<gene>
    <name evidence="3" type="primary">LOC136086424</name>
</gene>
<dbReference type="InterPro" id="IPR000605">
    <property type="entry name" value="Helicase_SF3_ssDNA/RNA_vir"/>
</dbReference>
<dbReference type="InterPro" id="IPR027417">
    <property type="entry name" value="P-loop_NTPase"/>
</dbReference>
<keyword evidence="2" id="KW-1185">Reference proteome</keyword>
<evidence type="ECO:0000313" key="3">
    <source>
        <dbReference type="RefSeq" id="XP_065664793.1"/>
    </source>
</evidence>
<dbReference type="SUPFAM" id="SSF52540">
    <property type="entry name" value="P-loop containing nucleoside triphosphate hydrolases"/>
    <property type="match status" value="1"/>
</dbReference>
<dbReference type="GeneID" id="136086424"/>